<dbReference type="Pfam" id="PF01408">
    <property type="entry name" value="GFO_IDH_MocA"/>
    <property type="match status" value="1"/>
</dbReference>
<dbReference type="PANTHER" id="PTHR43818">
    <property type="entry name" value="BCDNA.GH03377"/>
    <property type="match status" value="1"/>
</dbReference>
<evidence type="ECO:0000313" key="4">
    <source>
        <dbReference type="EMBL" id="QGG40683.1"/>
    </source>
</evidence>
<name>A0A5Q2MG40_9ACTN</name>
<dbReference type="KEGG" id="aef:GEV26_04495"/>
<evidence type="ECO:0000259" key="3">
    <source>
        <dbReference type="Pfam" id="PF22725"/>
    </source>
</evidence>
<dbReference type="InterPro" id="IPR055170">
    <property type="entry name" value="GFO_IDH_MocA-like_dom"/>
</dbReference>
<dbReference type="InterPro" id="IPR050463">
    <property type="entry name" value="Gfo/Idh/MocA_oxidrdct_glycsds"/>
</dbReference>
<keyword evidence="5" id="KW-1185">Reference proteome</keyword>
<feature type="domain" description="Gfo/Idh/MocA-like oxidoreductase N-terminal" evidence="2">
    <location>
        <begin position="9"/>
        <end position="126"/>
    </location>
</feature>
<keyword evidence="1" id="KW-0560">Oxidoreductase</keyword>
<evidence type="ECO:0000256" key="1">
    <source>
        <dbReference type="ARBA" id="ARBA00023002"/>
    </source>
</evidence>
<dbReference type="EMBL" id="CP045737">
    <property type="protein sequence ID" value="QGG40683.1"/>
    <property type="molecule type" value="Genomic_DNA"/>
</dbReference>
<dbReference type="InterPro" id="IPR036291">
    <property type="entry name" value="NAD(P)-bd_dom_sf"/>
</dbReference>
<organism evidence="4 5">
    <name type="scientific">Aeromicrobium yanjiei</name>
    <dbReference type="NCBI Taxonomy" id="2662028"/>
    <lineage>
        <taxon>Bacteria</taxon>
        <taxon>Bacillati</taxon>
        <taxon>Actinomycetota</taxon>
        <taxon>Actinomycetes</taxon>
        <taxon>Propionibacteriales</taxon>
        <taxon>Nocardioidaceae</taxon>
        <taxon>Aeromicrobium</taxon>
    </lineage>
</organism>
<feature type="domain" description="GFO/IDH/MocA-like oxidoreductase" evidence="3">
    <location>
        <begin position="147"/>
        <end position="292"/>
    </location>
</feature>
<dbReference type="GO" id="GO:0016491">
    <property type="term" value="F:oxidoreductase activity"/>
    <property type="evidence" value="ECO:0007669"/>
    <property type="project" value="UniProtKB-KW"/>
</dbReference>
<dbReference type="AlphaFoldDB" id="A0A5Q2MG40"/>
<gene>
    <name evidence="4" type="ORF">GEV26_04495</name>
</gene>
<evidence type="ECO:0000259" key="2">
    <source>
        <dbReference type="Pfam" id="PF01408"/>
    </source>
</evidence>
<reference evidence="4 5" key="1">
    <citation type="submission" date="2019-11" db="EMBL/GenBank/DDBJ databases">
        <authorList>
            <person name="Li J."/>
        </authorList>
    </citation>
    <scope>NUCLEOTIDE SEQUENCE [LARGE SCALE GENOMIC DNA]</scope>
    <source>
        <strain evidence="4 5">MF47</strain>
    </source>
</reference>
<dbReference type="Gene3D" id="3.30.360.10">
    <property type="entry name" value="Dihydrodipicolinate Reductase, domain 2"/>
    <property type="match status" value="1"/>
</dbReference>
<sequence>MSDTRPALGIGMVGYAFMGAAHSQAWRTAPAFFDLPLTPRLSAICGRDEAAAADVARRFGWESVETDWRALLTRDDIDVIDICTPGHTHAEIAIAALEAGKHVLCEKPLANTVEEAEAMAEAAAAAAERGVRAMCGFTYRRTPAVAFARQLVASGRIGTIRHIRGQYLQDWLADEDAPLSWRLDKSLAGSGALGDIGAHIIDMAQFVSGDSIASVNGLMETFVPTRPVGGDHATLGGTSSSTAERGPVTVDDAAAFTARFVGGAIGVFEATRFATGRKNALRLEINGTLGSLAFDFEDMNVLELFDATEDPAVAGFRRIIVTEATHPYIAAWWPPGHGLGYEHGFTHQVVDLVTDIAKGADPAPSFADGLAVQRVLAAVEASAADGTTHQIGAIS</sequence>
<evidence type="ECO:0000313" key="5">
    <source>
        <dbReference type="Proteomes" id="UP000392064"/>
    </source>
</evidence>
<proteinExistence type="predicted"/>
<dbReference type="GO" id="GO:0000166">
    <property type="term" value="F:nucleotide binding"/>
    <property type="evidence" value="ECO:0007669"/>
    <property type="project" value="InterPro"/>
</dbReference>
<accession>A0A5Q2MG40</accession>
<dbReference type="SUPFAM" id="SSF51735">
    <property type="entry name" value="NAD(P)-binding Rossmann-fold domains"/>
    <property type="match status" value="1"/>
</dbReference>
<dbReference type="InterPro" id="IPR000683">
    <property type="entry name" value="Gfo/Idh/MocA-like_OxRdtase_N"/>
</dbReference>
<dbReference type="PANTHER" id="PTHR43818:SF11">
    <property type="entry name" value="BCDNA.GH03377"/>
    <property type="match status" value="1"/>
</dbReference>
<dbReference type="Gene3D" id="3.40.50.720">
    <property type="entry name" value="NAD(P)-binding Rossmann-like Domain"/>
    <property type="match status" value="1"/>
</dbReference>
<dbReference type="RefSeq" id="WP_153651954.1">
    <property type="nucleotide sequence ID" value="NZ_CP045737.1"/>
</dbReference>
<protein>
    <submittedName>
        <fullName evidence="4">Gfo/Idh/MocA family oxidoreductase</fullName>
    </submittedName>
</protein>
<dbReference type="SUPFAM" id="SSF55347">
    <property type="entry name" value="Glyceraldehyde-3-phosphate dehydrogenase-like, C-terminal domain"/>
    <property type="match status" value="1"/>
</dbReference>
<dbReference type="Proteomes" id="UP000392064">
    <property type="component" value="Chromosome"/>
</dbReference>
<dbReference type="Pfam" id="PF22725">
    <property type="entry name" value="GFO_IDH_MocA_C3"/>
    <property type="match status" value="1"/>
</dbReference>